<dbReference type="AlphaFoldDB" id="A0A1U7NGX7"/>
<organism evidence="3 4">
    <name type="scientific">Ileibacterium valens</name>
    <dbReference type="NCBI Taxonomy" id="1862668"/>
    <lineage>
        <taxon>Bacteria</taxon>
        <taxon>Bacillati</taxon>
        <taxon>Bacillota</taxon>
        <taxon>Erysipelotrichia</taxon>
        <taxon>Erysipelotrichales</taxon>
        <taxon>Erysipelotrichaceae</taxon>
        <taxon>Ileibacterium</taxon>
    </lineage>
</organism>
<keyword evidence="4" id="KW-1185">Reference proteome</keyword>
<dbReference type="RefSeq" id="WP_075818857.1">
    <property type="nucleotide sequence ID" value="NZ_CAPNHH010000008.1"/>
</dbReference>
<keyword evidence="2" id="KW-0812">Transmembrane</keyword>
<feature type="compositionally biased region" description="Polar residues" evidence="1">
    <location>
        <begin position="262"/>
        <end position="272"/>
    </location>
</feature>
<comment type="caution">
    <text evidence="3">The sequence shown here is derived from an EMBL/GenBank/DDBJ whole genome shotgun (WGS) entry which is preliminary data.</text>
</comment>
<evidence type="ECO:0000256" key="1">
    <source>
        <dbReference type="SAM" id="MobiDB-lite"/>
    </source>
</evidence>
<dbReference type="OrthoDB" id="1770898at2"/>
<dbReference type="EMBL" id="MPJW01000101">
    <property type="protein sequence ID" value="OLU40657.1"/>
    <property type="molecule type" value="Genomic_DNA"/>
</dbReference>
<protein>
    <submittedName>
        <fullName evidence="3">Uncharacterized protein</fullName>
    </submittedName>
</protein>
<keyword evidence="2" id="KW-1133">Transmembrane helix</keyword>
<reference evidence="3 4" key="1">
    <citation type="submission" date="2016-11" db="EMBL/GenBank/DDBJ databases">
        <title>Description of two novel members of the family Erysipelotrichaceae: Ileibacterium lipovorans gen. nov., sp. nov. and Dubosiella newyorkensis, gen. nov., sp. nov.</title>
        <authorList>
            <person name="Cox L.M."/>
            <person name="Sohn J."/>
            <person name="Tyrrell K.L."/>
            <person name="Citron D.M."/>
            <person name="Lawson P.A."/>
            <person name="Patel N.B."/>
            <person name="Iizumi T."/>
            <person name="Perez-Perez G.I."/>
            <person name="Goldstein E.J."/>
            <person name="Blaser M.J."/>
        </authorList>
    </citation>
    <scope>NUCLEOTIDE SEQUENCE [LARGE SCALE GENOMIC DNA]</scope>
    <source>
        <strain evidence="3 4">NYU-BL-A3</strain>
    </source>
</reference>
<feature type="region of interest" description="Disordered" evidence="1">
    <location>
        <begin position="233"/>
        <end position="272"/>
    </location>
</feature>
<name>A0A1U7NGX7_9FIRM</name>
<evidence type="ECO:0000313" key="4">
    <source>
        <dbReference type="Proteomes" id="UP000186341"/>
    </source>
</evidence>
<gene>
    <name evidence="3" type="ORF">BO222_04725</name>
</gene>
<evidence type="ECO:0000256" key="2">
    <source>
        <dbReference type="SAM" id="Phobius"/>
    </source>
</evidence>
<evidence type="ECO:0000313" key="3">
    <source>
        <dbReference type="EMBL" id="OLU40657.1"/>
    </source>
</evidence>
<keyword evidence="2" id="KW-0472">Membrane</keyword>
<sequence>MAKLSRTARFQELRDQLDQETTVAQTTPGEQIKLTRSNRIQNKALHANDVQPSVNESPKPIQTSTVMDELLGEVKQYNIDNGDRAAQDTQINILKTLDTNSQSMNSRRNAHMETMEPNEDAGGTTMNVMKQNVDALFGQESRTEPVTTRPARKTALDEKDLFNTDILPMSTVAPARKEKEEIILEETPEEDDNEKTKAVEINLTDLIVDEPVDHDQLEMFDLGADDFDRTIRQSQEQPAKYASRREMKKARKKARVNEEKSMQTTEKMSDAYSSVTERIHYDDIDSYDEEPSPKSKASKAGNIILSILIVLLIIAIAATLYMIYSTGIF</sequence>
<proteinExistence type="predicted"/>
<feature type="transmembrane region" description="Helical" evidence="2">
    <location>
        <begin position="303"/>
        <end position="324"/>
    </location>
</feature>
<dbReference type="Proteomes" id="UP000186341">
    <property type="component" value="Unassembled WGS sequence"/>
</dbReference>
<accession>A0A1U7NGX7</accession>
<dbReference type="GeneID" id="82202519"/>